<feature type="repeat" description="ANK" evidence="1">
    <location>
        <begin position="502"/>
        <end position="535"/>
    </location>
</feature>
<dbReference type="Gene3D" id="1.25.40.20">
    <property type="entry name" value="Ankyrin repeat-containing domain"/>
    <property type="match status" value="3"/>
</dbReference>
<dbReference type="VEuPathDB" id="GiardiaDB:GMRT_13696"/>
<name>A0A4Z1SYB6_GIAMU</name>
<evidence type="ECO:0000256" key="1">
    <source>
        <dbReference type="PROSITE-ProRule" id="PRU00023"/>
    </source>
</evidence>
<dbReference type="InterPro" id="IPR036770">
    <property type="entry name" value="Ankyrin_rpt-contain_sf"/>
</dbReference>
<protein>
    <submittedName>
        <fullName evidence="2">Ankyrin repeat protein 1</fullName>
    </submittedName>
</protein>
<organism evidence="2 3">
    <name type="scientific">Giardia muris</name>
    <dbReference type="NCBI Taxonomy" id="5742"/>
    <lineage>
        <taxon>Eukaryota</taxon>
        <taxon>Metamonada</taxon>
        <taxon>Diplomonadida</taxon>
        <taxon>Hexamitidae</taxon>
        <taxon>Giardiinae</taxon>
        <taxon>Giardia</taxon>
    </lineage>
</organism>
<dbReference type="Proteomes" id="UP000315496">
    <property type="component" value="Chromosome 1"/>
</dbReference>
<gene>
    <name evidence="2" type="ORF">GMRT_13696</name>
</gene>
<dbReference type="Pfam" id="PF12796">
    <property type="entry name" value="Ank_2"/>
    <property type="match status" value="3"/>
</dbReference>
<sequence length="693" mass="76854">MSSTEPGLEQEQSRYLGPFLMRHPTHSGVHSRIEERFISHDYIRDPLVLRLILERVRAHVSQQLVRIIEWEETQAGFIIRTTSARWPTLSSLYLESRFSCAQLPEHLIWSLLCTILLGLRAAQNIRKETLGRGLTNDLTLPLIDLQSFVVTDEGVCQLDVLTYLAPYLFHWSAMCDDLPRCIRSQFLLERATLNLFETFSLPPLSFYIRPGHTLSGYGTLRALLQAETYMVGRLLVLLAEPGMHNYTSESLYFTRYSMTMTIIGYRLLSTDTTIRFSIGDMLLHPAIQAWIHHLRLSSPHLEEHRIGSSQDTPLMVALKEGIDAIIPDALENYVGMTNAHGKTALMFAVEHERLEAIPQLLNAEARMQTTSHSDGTYGTTALMLAVLSRTIACVKLLLPLEAGLQRADGTTALMLAATACNLECALLLLPYEAGLRDKDGMTALMRAAACHLSGSIYSLLAEKEARLVSNSGEYAIHIAARSCNIQGCIRLAEVEDGCRNQEGYTALMLAAKHNASSAAAVLLVEAGATTDTFRTALMIAAMRNNVSVVKLLSCELGMQDKFGTTALMLAASSGYEEAIAALLQLDSKVEQGPKESKKQDSSGWSALMHAARNGHIHCVRLLIPLEAGLRTPRLQTALSFAVRWGHVDIVRLLLPLEAPILSTEELQTLRRSPDIDHTVEGLIRDWILHKGNK</sequence>
<dbReference type="PANTHER" id="PTHR24120">
    <property type="entry name" value="GH07239P"/>
    <property type="match status" value="1"/>
</dbReference>
<evidence type="ECO:0000313" key="2">
    <source>
        <dbReference type="EMBL" id="TNJ30686.1"/>
    </source>
</evidence>
<evidence type="ECO:0000313" key="3">
    <source>
        <dbReference type="Proteomes" id="UP000315496"/>
    </source>
</evidence>
<dbReference type="InterPro" id="IPR002110">
    <property type="entry name" value="Ankyrin_rpt"/>
</dbReference>
<keyword evidence="1" id="KW-0040">ANK repeat</keyword>
<comment type="caution">
    <text evidence="2">The sequence shown here is derived from an EMBL/GenBank/DDBJ whole genome shotgun (WGS) entry which is preliminary data.</text>
</comment>
<dbReference type="SUPFAM" id="SSF48403">
    <property type="entry name" value="Ankyrin repeat"/>
    <property type="match status" value="1"/>
</dbReference>
<dbReference type="AlphaFoldDB" id="A0A4Z1SYB6"/>
<reference evidence="2 3" key="1">
    <citation type="submission" date="2019-05" db="EMBL/GenBank/DDBJ databases">
        <title>The compact genome of Giardia muris reveals important steps in the evolution of intestinal protozoan parasites.</title>
        <authorList>
            <person name="Xu F."/>
            <person name="Jimenez-Gonzalez A."/>
            <person name="Einarsson E."/>
            <person name="Astvaldsson A."/>
            <person name="Peirasmaki D."/>
            <person name="Eckmann L."/>
            <person name="Andersson J.O."/>
            <person name="Svard S.G."/>
            <person name="Jerlstrom-Hultqvist J."/>
        </authorList>
    </citation>
    <scope>NUCLEOTIDE SEQUENCE [LARGE SCALE GENOMIC DNA]</scope>
    <source>
        <strain evidence="2 3">Roberts-Thomson</strain>
    </source>
</reference>
<proteinExistence type="predicted"/>
<accession>A0A4Z1SYB6</accession>
<dbReference type="OrthoDB" id="366390at2759"/>
<dbReference type="EMBL" id="VDLU01000001">
    <property type="protein sequence ID" value="TNJ30686.1"/>
    <property type="molecule type" value="Genomic_DNA"/>
</dbReference>
<keyword evidence="3" id="KW-1185">Reference proteome</keyword>
<dbReference type="PROSITE" id="PS50088">
    <property type="entry name" value="ANK_REPEAT"/>
    <property type="match status" value="1"/>
</dbReference>
<dbReference type="SMART" id="SM00248">
    <property type="entry name" value="ANK"/>
    <property type="match status" value="8"/>
</dbReference>
<dbReference type="PANTHER" id="PTHR24120:SF4">
    <property type="entry name" value="GH07239P"/>
    <property type="match status" value="1"/>
</dbReference>